<dbReference type="PANTHER" id="PTHR45348">
    <property type="entry name" value="HYPOTHETICAL OXIDOREDUCTASE (EUROFUNG)"/>
    <property type="match status" value="1"/>
</dbReference>
<dbReference type="GO" id="GO:0016651">
    <property type="term" value="F:oxidoreductase activity, acting on NAD(P)H"/>
    <property type="evidence" value="ECO:0007669"/>
    <property type="project" value="InterPro"/>
</dbReference>
<evidence type="ECO:0000313" key="7">
    <source>
        <dbReference type="Proteomes" id="UP001251528"/>
    </source>
</evidence>
<dbReference type="EMBL" id="JASWJB010000018">
    <property type="protein sequence ID" value="KAK2612311.1"/>
    <property type="molecule type" value="Genomic_DNA"/>
</dbReference>
<keyword evidence="2" id="KW-0547">Nucleotide-binding</keyword>
<dbReference type="InterPro" id="IPR036291">
    <property type="entry name" value="NAD(P)-bd_dom_sf"/>
</dbReference>
<dbReference type="InterPro" id="IPR047122">
    <property type="entry name" value="Trans-enoyl_RdTase-like"/>
</dbReference>
<dbReference type="CDD" id="cd08249">
    <property type="entry name" value="enoyl_reductase_like"/>
    <property type="match status" value="1"/>
</dbReference>
<organism evidence="6 7">
    <name type="scientific">Conoideocrella luteorostrata</name>
    <dbReference type="NCBI Taxonomy" id="1105319"/>
    <lineage>
        <taxon>Eukaryota</taxon>
        <taxon>Fungi</taxon>
        <taxon>Dikarya</taxon>
        <taxon>Ascomycota</taxon>
        <taxon>Pezizomycotina</taxon>
        <taxon>Sordariomycetes</taxon>
        <taxon>Hypocreomycetidae</taxon>
        <taxon>Hypocreales</taxon>
        <taxon>Clavicipitaceae</taxon>
        <taxon>Conoideocrella</taxon>
    </lineage>
</organism>
<dbReference type="SMART" id="SM00829">
    <property type="entry name" value="PKS_ER"/>
    <property type="match status" value="1"/>
</dbReference>
<dbReference type="SUPFAM" id="SSF50129">
    <property type="entry name" value="GroES-like"/>
    <property type="match status" value="1"/>
</dbReference>
<reference evidence="6" key="1">
    <citation type="submission" date="2023-06" db="EMBL/GenBank/DDBJ databases">
        <title>Conoideocrella luteorostrata (Hypocreales: Clavicipitaceae), a potential biocontrol fungus for elongate hemlock scale in United States Christmas tree production areas.</title>
        <authorList>
            <person name="Barrett H."/>
            <person name="Lovett B."/>
            <person name="Macias A.M."/>
            <person name="Stajich J.E."/>
            <person name="Kasson M.T."/>
        </authorList>
    </citation>
    <scope>NUCLEOTIDE SEQUENCE</scope>
    <source>
        <strain evidence="6">ARSEF 14590</strain>
    </source>
</reference>
<dbReference type="AlphaFoldDB" id="A0AAJ0CWS2"/>
<gene>
    <name evidence="6" type="ORF">QQS21_001737</name>
</gene>
<keyword evidence="7" id="KW-1185">Reference proteome</keyword>
<feature type="domain" description="Enoyl reductase (ER)" evidence="5">
    <location>
        <begin position="17"/>
        <end position="355"/>
    </location>
</feature>
<evidence type="ECO:0000256" key="2">
    <source>
        <dbReference type="ARBA" id="ARBA00022741"/>
    </source>
</evidence>
<dbReference type="GO" id="GO:0000166">
    <property type="term" value="F:nucleotide binding"/>
    <property type="evidence" value="ECO:0007669"/>
    <property type="project" value="UniProtKB-KW"/>
</dbReference>
<accession>A0AAJ0CWS2</accession>
<name>A0AAJ0CWS2_9HYPO</name>
<comment type="caution">
    <text evidence="6">The sequence shown here is derived from an EMBL/GenBank/DDBJ whole genome shotgun (WGS) entry which is preliminary data.</text>
</comment>
<proteinExistence type="inferred from homology"/>
<comment type="similarity">
    <text evidence="1">Belongs to the zinc-containing alcohol dehydrogenase family.</text>
</comment>
<evidence type="ECO:0000256" key="3">
    <source>
        <dbReference type="ARBA" id="ARBA00022857"/>
    </source>
</evidence>
<dbReference type="InterPro" id="IPR020843">
    <property type="entry name" value="ER"/>
</dbReference>
<keyword evidence="4" id="KW-0560">Oxidoreductase</keyword>
<evidence type="ECO:0000313" key="6">
    <source>
        <dbReference type="EMBL" id="KAK2612311.1"/>
    </source>
</evidence>
<evidence type="ECO:0000256" key="1">
    <source>
        <dbReference type="ARBA" id="ARBA00008072"/>
    </source>
</evidence>
<dbReference type="InterPro" id="IPR013154">
    <property type="entry name" value="ADH-like_N"/>
</dbReference>
<dbReference type="Gene3D" id="3.90.180.10">
    <property type="entry name" value="Medium-chain alcohol dehydrogenases, catalytic domain"/>
    <property type="match status" value="1"/>
</dbReference>
<keyword evidence="3" id="KW-0521">NADP</keyword>
<dbReference type="SUPFAM" id="SSF51735">
    <property type="entry name" value="NAD(P)-binding Rossmann-fold domains"/>
    <property type="match status" value="1"/>
</dbReference>
<sequence length="365" mass="39456">MAKLPSTQISIVANASGDLIIDHNVPLPELKPGIILVRAVVVAINPSDAKMTGPMASEGCTAGGDTAGIMVAIGPGVAARRFAIGDRVCGPNIFMNPSDPRDGAFQHYVGLTADFTLRIPDNMRFEEASTLGIGLITMGYALFRSLDIPGHPERPAQKQAAGEYVLVYGGSSASGTMAIQLIRRAGCIPITTCSRRNFDLVKASCAEVAFDYNEADCADRVKAYTKDELGFALDCSCRSASMEFCYEVIGRYGGRYTTLEPYPVSLAKRKRVKADWLLGPALVGREIAWKDPYYIKPDLELLAFGRDWFKTAQGLVDAGRVTSHPIRVLDRVGFDGVLEGIEILRQGKLSGEKLVCRIADDSNDL</sequence>
<dbReference type="Gene3D" id="3.40.50.720">
    <property type="entry name" value="NAD(P)-binding Rossmann-like Domain"/>
    <property type="match status" value="1"/>
</dbReference>
<dbReference type="Pfam" id="PF08240">
    <property type="entry name" value="ADH_N"/>
    <property type="match status" value="1"/>
</dbReference>
<dbReference type="PANTHER" id="PTHR45348:SF1">
    <property type="entry name" value="TRANS-ENOYL REDUCTASE STHE"/>
    <property type="match status" value="1"/>
</dbReference>
<dbReference type="Proteomes" id="UP001251528">
    <property type="component" value="Unassembled WGS sequence"/>
</dbReference>
<protein>
    <recommendedName>
        <fullName evidence="5">Enoyl reductase (ER) domain-containing protein</fullName>
    </recommendedName>
</protein>
<evidence type="ECO:0000256" key="4">
    <source>
        <dbReference type="ARBA" id="ARBA00023002"/>
    </source>
</evidence>
<dbReference type="InterPro" id="IPR011032">
    <property type="entry name" value="GroES-like_sf"/>
</dbReference>
<evidence type="ECO:0000259" key="5">
    <source>
        <dbReference type="SMART" id="SM00829"/>
    </source>
</evidence>